<evidence type="ECO:0000256" key="3">
    <source>
        <dbReference type="ARBA" id="ARBA00022801"/>
    </source>
</evidence>
<comment type="similarity">
    <text evidence="6">Belongs to the cytidine and deoxycytidylate deaminase family.</text>
</comment>
<evidence type="ECO:0000256" key="5">
    <source>
        <dbReference type="ARBA" id="ARBA00048045"/>
    </source>
</evidence>
<feature type="binding site" evidence="6">
    <location>
        <position position="100"/>
    </location>
    <ligand>
        <name>Zn(2+)</name>
        <dbReference type="ChEBI" id="CHEBI:29105"/>
        <note>catalytic</note>
    </ligand>
</feature>
<proteinExistence type="inferred from homology"/>
<evidence type="ECO:0000256" key="4">
    <source>
        <dbReference type="ARBA" id="ARBA00022833"/>
    </source>
</evidence>
<dbReference type="HAMAP" id="MF_00972">
    <property type="entry name" value="tRNA_aden_deaminase"/>
    <property type="match status" value="1"/>
</dbReference>
<dbReference type="InterPro" id="IPR028883">
    <property type="entry name" value="tRNA_aden_deaminase"/>
</dbReference>
<keyword evidence="3 6" id="KW-0378">Hydrolase</keyword>
<reference evidence="8 9" key="1">
    <citation type="submission" date="2017-06" db="EMBL/GenBank/DDBJ databases">
        <authorList>
            <person name="Kim H.J."/>
            <person name="Triplett B.A."/>
        </authorList>
    </citation>
    <scope>NUCLEOTIDE SEQUENCE [LARGE SCALE GENOMIC DNA]</scope>
    <source>
        <strain evidence="8 9">DSM 13116</strain>
    </source>
</reference>
<feature type="domain" description="CMP/dCMP-type deaminase" evidence="7">
    <location>
        <begin position="18"/>
        <end position="130"/>
    </location>
</feature>
<name>A0A238XP57_9BACT</name>
<dbReference type="GO" id="GO:0008270">
    <property type="term" value="F:zinc ion binding"/>
    <property type="evidence" value="ECO:0007669"/>
    <property type="project" value="UniProtKB-UniRule"/>
</dbReference>
<keyword evidence="1 6" id="KW-0819">tRNA processing</keyword>
<evidence type="ECO:0000256" key="1">
    <source>
        <dbReference type="ARBA" id="ARBA00022694"/>
    </source>
</evidence>
<dbReference type="EMBL" id="FZOC01000001">
    <property type="protein sequence ID" value="SNR60490.1"/>
    <property type="molecule type" value="Genomic_DNA"/>
</dbReference>
<dbReference type="EC" id="3.5.4.33" evidence="6"/>
<feature type="active site" description="Proton donor" evidence="6">
    <location>
        <position position="72"/>
    </location>
</feature>
<feature type="binding site" evidence="6">
    <location>
        <position position="103"/>
    </location>
    <ligand>
        <name>Zn(2+)</name>
        <dbReference type="ChEBI" id="CHEBI:29105"/>
        <note>catalytic</note>
    </ligand>
</feature>
<accession>A0A238XP57</accession>
<comment type="catalytic activity">
    <reaction evidence="5 6">
        <text>adenosine(34) in tRNA + H2O + H(+) = inosine(34) in tRNA + NH4(+)</text>
        <dbReference type="Rhea" id="RHEA:43168"/>
        <dbReference type="Rhea" id="RHEA-COMP:10373"/>
        <dbReference type="Rhea" id="RHEA-COMP:10374"/>
        <dbReference type="ChEBI" id="CHEBI:15377"/>
        <dbReference type="ChEBI" id="CHEBI:15378"/>
        <dbReference type="ChEBI" id="CHEBI:28938"/>
        <dbReference type="ChEBI" id="CHEBI:74411"/>
        <dbReference type="ChEBI" id="CHEBI:82852"/>
        <dbReference type="EC" id="3.5.4.33"/>
    </reaction>
</comment>
<evidence type="ECO:0000313" key="8">
    <source>
        <dbReference type="EMBL" id="SNR60490.1"/>
    </source>
</evidence>
<protein>
    <recommendedName>
        <fullName evidence="6">tRNA-specific adenosine deaminase</fullName>
        <ecNumber evidence="6">3.5.4.33</ecNumber>
    </recommendedName>
</protein>
<dbReference type="PROSITE" id="PS51747">
    <property type="entry name" value="CYT_DCMP_DEAMINASES_2"/>
    <property type="match status" value="1"/>
</dbReference>
<comment type="cofactor">
    <cofactor evidence="6">
        <name>Zn(2+)</name>
        <dbReference type="ChEBI" id="CHEBI:29105"/>
    </cofactor>
    <text evidence="6">Binds 1 zinc ion per subunit.</text>
</comment>
<comment type="subunit">
    <text evidence="6">Homodimer.</text>
</comment>
<dbReference type="PANTHER" id="PTHR11079:SF202">
    <property type="entry name" value="TRNA-SPECIFIC ADENOSINE DEAMINASE"/>
    <property type="match status" value="1"/>
</dbReference>
<dbReference type="AlphaFoldDB" id="A0A238XP57"/>
<dbReference type="Pfam" id="PF00383">
    <property type="entry name" value="dCMP_cyt_deam_1"/>
    <property type="match status" value="1"/>
</dbReference>
<dbReference type="GO" id="GO:0002100">
    <property type="term" value="P:tRNA wobble adenosine to inosine editing"/>
    <property type="evidence" value="ECO:0007669"/>
    <property type="project" value="UniProtKB-UniRule"/>
</dbReference>
<keyword evidence="4 6" id="KW-0862">Zinc</keyword>
<keyword evidence="9" id="KW-1185">Reference proteome</keyword>
<evidence type="ECO:0000256" key="6">
    <source>
        <dbReference type="HAMAP-Rule" id="MF_00972"/>
    </source>
</evidence>
<evidence type="ECO:0000259" key="7">
    <source>
        <dbReference type="PROSITE" id="PS51747"/>
    </source>
</evidence>
<keyword evidence="2 6" id="KW-0479">Metal-binding</keyword>
<dbReference type="InterPro" id="IPR002125">
    <property type="entry name" value="CMP_dCMP_dom"/>
</dbReference>
<dbReference type="GO" id="GO:0052717">
    <property type="term" value="F:tRNA-specific adenosine-34 deaminase activity"/>
    <property type="evidence" value="ECO:0007669"/>
    <property type="project" value="UniProtKB-UniRule"/>
</dbReference>
<organism evidence="8 9">
    <name type="scientific">Humidesulfovibrio mexicanus</name>
    <dbReference type="NCBI Taxonomy" id="147047"/>
    <lineage>
        <taxon>Bacteria</taxon>
        <taxon>Pseudomonadati</taxon>
        <taxon>Thermodesulfobacteriota</taxon>
        <taxon>Desulfovibrionia</taxon>
        <taxon>Desulfovibrionales</taxon>
        <taxon>Desulfovibrionaceae</taxon>
        <taxon>Humidesulfovibrio</taxon>
    </lineage>
</organism>
<dbReference type="Gene3D" id="3.40.140.10">
    <property type="entry name" value="Cytidine Deaminase, domain 2"/>
    <property type="match status" value="1"/>
</dbReference>
<dbReference type="Proteomes" id="UP000198324">
    <property type="component" value="Unassembled WGS sequence"/>
</dbReference>
<feature type="binding site" evidence="6">
    <location>
        <position position="70"/>
    </location>
    <ligand>
        <name>Zn(2+)</name>
        <dbReference type="ChEBI" id="CHEBI:29105"/>
        <note>catalytic</note>
    </ligand>
</feature>
<dbReference type="CDD" id="cd01285">
    <property type="entry name" value="nucleoside_deaminase"/>
    <property type="match status" value="1"/>
</dbReference>
<dbReference type="RefSeq" id="WP_235641452.1">
    <property type="nucleotide sequence ID" value="NZ_FZOC01000001.1"/>
</dbReference>
<dbReference type="PANTHER" id="PTHR11079">
    <property type="entry name" value="CYTOSINE DEAMINASE FAMILY MEMBER"/>
    <property type="match status" value="1"/>
</dbReference>
<comment type="function">
    <text evidence="6">Catalyzes the deamination of adenosine to inosine at the wobble position 34 of tRNA(Arg2).</text>
</comment>
<gene>
    <name evidence="6" type="primary">tadA</name>
    <name evidence="8" type="ORF">SAMN04488503_0298</name>
</gene>
<dbReference type="InterPro" id="IPR016193">
    <property type="entry name" value="Cytidine_deaminase-like"/>
</dbReference>
<evidence type="ECO:0000256" key="2">
    <source>
        <dbReference type="ARBA" id="ARBA00022723"/>
    </source>
</evidence>
<evidence type="ECO:0000313" key="9">
    <source>
        <dbReference type="Proteomes" id="UP000198324"/>
    </source>
</evidence>
<dbReference type="SUPFAM" id="SSF53927">
    <property type="entry name" value="Cytidine deaminase-like"/>
    <property type="match status" value="1"/>
</dbReference>
<sequence length="167" mass="17728">MRPAPTPPALPPGHAAGQTWRSMMAEAFDEACLAAQEGEIPIGAALFDAKGELLARARNRNISLCDPSAHAEILCLREAGAMLRNHRLTGSVLAVTLEPCLMCVGALLHARVAGILFAAADPKAGALTSNLDGANLPFANHRPWVIQGVLAEDCSALLKRFFLARRK</sequence>